<dbReference type="RefSeq" id="WP_121433822.1">
    <property type="nucleotide sequence ID" value="NZ_RBWU01000002.1"/>
</dbReference>
<organism evidence="1 2">
    <name type="scientific">Actinomadura pelletieri DSM 43383</name>
    <dbReference type="NCBI Taxonomy" id="1120940"/>
    <lineage>
        <taxon>Bacteria</taxon>
        <taxon>Bacillati</taxon>
        <taxon>Actinomycetota</taxon>
        <taxon>Actinomycetes</taxon>
        <taxon>Streptosporangiales</taxon>
        <taxon>Thermomonosporaceae</taxon>
        <taxon>Actinomadura</taxon>
    </lineage>
</organism>
<dbReference type="OrthoDB" id="41390at2"/>
<dbReference type="Proteomes" id="UP000274601">
    <property type="component" value="Unassembled WGS sequence"/>
</dbReference>
<dbReference type="AlphaFoldDB" id="A0A495QSJ7"/>
<dbReference type="EMBL" id="RBWU01000002">
    <property type="protein sequence ID" value="RKS76486.1"/>
    <property type="molecule type" value="Genomic_DNA"/>
</dbReference>
<gene>
    <name evidence="1" type="ORF">BZB76_1842</name>
</gene>
<keyword evidence="2" id="KW-1185">Reference proteome</keyword>
<accession>A0A495QSJ7</accession>
<name>A0A495QSJ7_9ACTN</name>
<reference evidence="1 2" key="1">
    <citation type="submission" date="2018-10" db="EMBL/GenBank/DDBJ databases">
        <title>Genomic Encyclopedia of Archaeal and Bacterial Type Strains, Phase II (KMG-II): from individual species to whole genera.</title>
        <authorList>
            <person name="Goeker M."/>
        </authorList>
    </citation>
    <scope>NUCLEOTIDE SEQUENCE [LARGE SCALE GENOMIC DNA]</scope>
    <source>
        <strain evidence="1 2">DSM 43383</strain>
    </source>
</reference>
<proteinExistence type="predicted"/>
<comment type="caution">
    <text evidence="1">The sequence shown here is derived from an EMBL/GenBank/DDBJ whole genome shotgun (WGS) entry which is preliminary data.</text>
</comment>
<protein>
    <submittedName>
        <fullName evidence="1">Uncharacterized protein</fullName>
    </submittedName>
</protein>
<sequence>MSDGRYELYGKNGIWIIAETGGPVVAAFYSVDGHPGWWRGHAFGRVKRTFVPGDPDPVDVARRFIDADPSCLVVRPEPASR</sequence>
<evidence type="ECO:0000313" key="2">
    <source>
        <dbReference type="Proteomes" id="UP000274601"/>
    </source>
</evidence>
<evidence type="ECO:0000313" key="1">
    <source>
        <dbReference type="EMBL" id="RKS76486.1"/>
    </source>
</evidence>